<dbReference type="InterPro" id="IPR052449">
    <property type="entry name" value="STYX-Interacting_Phosphatase"/>
</dbReference>
<organism evidence="4 5">
    <name type="scientific">Oedothorax gibbosus</name>
    <dbReference type="NCBI Taxonomy" id="931172"/>
    <lineage>
        <taxon>Eukaryota</taxon>
        <taxon>Metazoa</taxon>
        <taxon>Ecdysozoa</taxon>
        <taxon>Arthropoda</taxon>
        <taxon>Chelicerata</taxon>
        <taxon>Arachnida</taxon>
        <taxon>Araneae</taxon>
        <taxon>Araneomorphae</taxon>
        <taxon>Entelegynae</taxon>
        <taxon>Araneoidea</taxon>
        <taxon>Linyphiidae</taxon>
        <taxon>Erigoninae</taxon>
        <taxon>Oedothorax</taxon>
    </lineage>
</organism>
<keyword evidence="5" id="KW-1185">Reference proteome</keyword>
<dbReference type="AlphaFoldDB" id="A0AAV6UTW0"/>
<name>A0AAV6UTW0_9ARAC</name>
<dbReference type="GO" id="GO:0005737">
    <property type="term" value="C:cytoplasm"/>
    <property type="evidence" value="ECO:0007669"/>
    <property type="project" value="TreeGrafter"/>
</dbReference>
<dbReference type="FunFam" id="3.90.190.10:FF:000036">
    <property type="entry name" value="Serine/threonine/tyrosine-interacting protein a"/>
    <property type="match status" value="1"/>
</dbReference>
<dbReference type="PANTHER" id="PTHR46588">
    <property type="entry name" value="SERINE/THREONINE/TYROSINE-INTERACTING PROTEIN"/>
    <property type="match status" value="1"/>
</dbReference>
<dbReference type="InterPro" id="IPR029021">
    <property type="entry name" value="Prot-tyrosine_phosphatase-like"/>
</dbReference>
<gene>
    <name evidence="4" type="ORF">JTE90_020661</name>
</gene>
<dbReference type="EMBL" id="JAFNEN010000276">
    <property type="protein sequence ID" value="KAG8187232.1"/>
    <property type="molecule type" value="Genomic_DNA"/>
</dbReference>
<feature type="domain" description="Tyrosine-protein phosphatase" evidence="2">
    <location>
        <begin position="39"/>
        <end position="187"/>
    </location>
</feature>
<dbReference type="GO" id="GO:0070372">
    <property type="term" value="P:regulation of ERK1 and ERK2 cascade"/>
    <property type="evidence" value="ECO:0007669"/>
    <property type="project" value="TreeGrafter"/>
</dbReference>
<evidence type="ECO:0000259" key="3">
    <source>
        <dbReference type="PROSITE" id="PS50056"/>
    </source>
</evidence>
<dbReference type="InterPro" id="IPR020422">
    <property type="entry name" value="TYR_PHOSPHATASE_DUAL_dom"/>
</dbReference>
<evidence type="ECO:0000313" key="4">
    <source>
        <dbReference type="EMBL" id="KAG8187232.1"/>
    </source>
</evidence>
<dbReference type="InterPro" id="IPR000340">
    <property type="entry name" value="Dual-sp_phosphatase_cat-dom"/>
</dbReference>
<protein>
    <submittedName>
        <fullName evidence="4">Uncharacterized protein</fullName>
    </submittedName>
</protein>
<dbReference type="SMART" id="SM00195">
    <property type="entry name" value="DSPc"/>
    <property type="match status" value="1"/>
</dbReference>
<dbReference type="PROSITE" id="PS50056">
    <property type="entry name" value="TYR_PHOSPHATASE_2"/>
    <property type="match status" value="1"/>
</dbReference>
<dbReference type="GO" id="GO:0062026">
    <property type="term" value="P:negative regulation of SCF-dependent proteasomal ubiquitin-dependent catabolic process"/>
    <property type="evidence" value="ECO:0007669"/>
    <property type="project" value="TreeGrafter"/>
</dbReference>
<proteinExistence type="inferred from homology"/>
<reference evidence="4 5" key="1">
    <citation type="journal article" date="2022" name="Nat. Ecol. Evol.">
        <title>A masculinizing supergene underlies an exaggerated male reproductive morph in a spider.</title>
        <authorList>
            <person name="Hendrickx F."/>
            <person name="De Corte Z."/>
            <person name="Sonet G."/>
            <person name="Van Belleghem S.M."/>
            <person name="Kostlbacher S."/>
            <person name="Vangestel C."/>
        </authorList>
    </citation>
    <scope>NUCLEOTIDE SEQUENCE [LARGE SCALE GENOMIC DNA]</scope>
    <source>
        <strain evidence="4">W744_W776</strain>
    </source>
</reference>
<accession>A0AAV6UTW0</accession>
<evidence type="ECO:0000259" key="2">
    <source>
        <dbReference type="PROSITE" id="PS50054"/>
    </source>
</evidence>
<evidence type="ECO:0000313" key="5">
    <source>
        <dbReference type="Proteomes" id="UP000827092"/>
    </source>
</evidence>
<comment type="caution">
    <text evidence="4">The sequence shown here is derived from an EMBL/GenBank/DDBJ whole genome shotgun (WGS) entry which is preliminary data.</text>
</comment>
<sequence length="226" mass="25139">MNSISLGTNQFNFKLNTEIIETKIPNGDFTMGNLAATQEMQEIIPGLFLGPFSAASKANLGALLKAGITHIVCVRQEVEASFIHPTFPDKFKYIVINLGDSLTSNIIPILPQVKCFIDNCFKLGGKVLVHGNSGISRSATLVIAYVMETKVLPYKDAFLLVQNKRNCINPSDVFMQQLKEYEPIYKALRTHLSGHSSKVTDRIKRRYSEVDGVLPTNNRMDICDDV</sequence>
<dbReference type="PANTHER" id="PTHR46588:SF1">
    <property type="entry name" value="SERINE_THREONINE_TYROSINE-INTERACTING PROTEIN"/>
    <property type="match status" value="1"/>
</dbReference>
<dbReference type="Pfam" id="PF00782">
    <property type="entry name" value="DSPc"/>
    <property type="match status" value="1"/>
</dbReference>
<dbReference type="GO" id="GO:0005654">
    <property type="term" value="C:nucleoplasm"/>
    <property type="evidence" value="ECO:0007669"/>
    <property type="project" value="TreeGrafter"/>
</dbReference>
<feature type="domain" description="Tyrosine specific protein phosphatases" evidence="3">
    <location>
        <begin position="107"/>
        <end position="165"/>
    </location>
</feature>
<comment type="similarity">
    <text evidence="1">Belongs to the protein-tyrosine phosphatase family. Non-receptor class subfamily.</text>
</comment>
<dbReference type="PROSITE" id="PS50054">
    <property type="entry name" value="TYR_PHOSPHATASE_DUAL"/>
    <property type="match status" value="1"/>
</dbReference>
<dbReference type="Proteomes" id="UP000827092">
    <property type="component" value="Unassembled WGS sequence"/>
</dbReference>
<dbReference type="Gene3D" id="3.90.190.10">
    <property type="entry name" value="Protein tyrosine phosphatase superfamily"/>
    <property type="match status" value="1"/>
</dbReference>
<evidence type="ECO:0000256" key="1">
    <source>
        <dbReference type="ARBA" id="ARBA00009649"/>
    </source>
</evidence>
<dbReference type="SUPFAM" id="SSF52799">
    <property type="entry name" value="(Phosphotyrosine protein) phosphatases II"/>
    <property type="match status" value="1"/>
</dbReference>
<dbReference type="InterPro" id="IPR000387">
    <property type="entry name" value="Tyr_Pase_dom"/>
</dbReference>
<dbReference type="GO" id="GO:1990444">
    <property type="term" value="F:F-box domain binding"/>
    <property type="evidence" value="ECO:0007669"/>
    <property type="project" value="TreeGrafter"/>
</dbReference>